<sequence>MHAYERVTRLLGIEYPIIQAPMAGVTTPQLAAAVSDAGALGSLGIGASSCVKAQAQIEAVRALTSRPFNINVFCHAPARRDPEIERAWLAYLAPLFAEADAEPPAALEEIYTTFLQAQDVQALLLEQRPAVVSFHFGLPDDAFLASLRRAGVRTLATATCLDEAHRIEQAGIDAVVAQGFEAGGHRGVFDLQARDMEQSTAELVELLVRELKIPVIAAGGLMDGHDIRAMLEKGASGVQLGTAFVACPESAADAAYRSALLDAQGRETRMTSVLSGRPARGFVNRLVRHGEASGHATVPDYPVTYDGTKRLNAAARARGIDDFVVRWAGQGAARARAMPAADLVQRLVTEWRRG</sequence>
<keyword evidence="7" id="KW-0560">Oxidoreductase</keyword>
<evidence type="ECO:0000256" key="2">
    <source>
        <dbReference type="ARBA" id="ARBA00009881"/>
    </source>
</evidence>
<dbReference type="GO" id="GO:0018580">
    <property type="term" value="F:nitronate monooxygenase activity"/>
    <property type="evidence" value="ECO:0007669"/>
    <property type="project" value="InterPro"/>
</dbReference>
<keyword evidence="8 12" id="KW-0503">Monooxygenase</keyword>
<dbReference type="FunFam" id="3.20.20.70:FF:000154">
    <property type="entry name" value="Probable nitronate monooxygenase"/>
    <property type="match status" value="1"/>
</dbReference>
<evidence type="ECO:0000256" key="8">
    <source>
        <dbReference type="ARBA" id="ARBA00023033"/>
    </source>
</evidence>
<comment type="caution">
    <text evidence="12">The sequence shown here is derived from an EMBL/GenBank/DDBJ whole genome shotgun (WGS) entry which is preliminary data.</text>
</comment>
<evidence type="ECO:0000256" key="1">
    <source>
        <dbReference type="ARBA" id="ARBA00001917"/>
    </source>
</evidence>
<keyword evidence="5" id="KW-0288">FMN</keyword>
<proteinExistence type="inferred from homology"/>
<accession>A0A846ZHI2</accession>
<dbReference type="Gene3D" id="3.20.20.70">
    <property type="entry name" value="Aldolase class I"/>
    <property type="match status" value="1"/>
</dbReference>
<comment type="cofactor">
    <cofactor evidence="1">
        <name>FMN</name>
        <dbReference type="ChEBI" id="CHEBI:58210"/>
    </cofactor>
</comment>
<dbReference type="GO" id="GO:0000166">
    <property type="term" value="F:nucleotide binding"/>
    <property type="evidence" value="ECO:0007669"/>
    <property type="project" value="UniProtKB-KW"/>
</dbReference>
<dbReference type="CDD" id="cd04730">
    <property type="entry name" value="NPD_like"/>
    <property type="match status" value="1"/>
</dbReference>
<dbReference type="InterPro" id="IPR004136">
    <property type="entry name" value="NMO"/>
</dbReference>
<evidence type="ECO:0000256" key="4">
    <source>
        <dbReference type="ARBA" id="ARBA00022630"/>
    </source>
</evidence>
<dbReference type="Pfam" id="PF03060">
    <property type="entry name" value="NMO"/>
    <property type="match status" value="1"/>
</dbReference>
<dbReference type="AlphaFoldDB" id="A0A846ZHI2"/>
<dbReference type="GO" id="GO:0009636">
    <property type="term" value="P:response to toxic substance"/>
    <property type="evidence" value="ECO:0007669"/>
    <property type="project" value="UniProtKB-KW"/>
</dbReference>
<dbReference type="PANTHER" id="PTHR42747">
    <property type="entry name" value="NITRONATE MONOOXYGENASE-RELATED"/>
    <property type="match status" value="1"/>
</dbReference>
<comment type="catalytic activity">
    <reaction evidence="10">
        <text>3 propionate 3-nitronate + 3 O2 + H2O = 3 3-oxopropanoate + 2 nitrate + nitrite + H2O2 + 3 H(+)</text>
        <dbReference type="Rhea" id="RHEA:57332"/>
        <dbReference type="ChEBI" id="CHEBI:15377"/>
        <dbReference type="ChEBI" id="CHEBI:15378"/>
        <dbReference type="ChEBI" id="CHEBI:15379"/>
        <dbReference type="ChEBI" id="CHEBI:16240"/>
        <dbReference type="ChEBI" id="CHEBI:16301"/>
        <dbReference type="ChEBI" id="CHEBI:17632"/>
        <dbReference type="ChEBI" id="CHEBI:33190"/>
        <dbReference type="ChEBI" id="CHEBI:136067"/>
    </reaction>
</comment>
<evidence type="ECO:0000256" key="6">
    <source>
        <dbReference type="ARBA" id="ARBA00022741"/>
    </source>
</evidence>
<evidence type="ECO:0000313" key="12">
    <source>
        <dbReference type="EMBL" id="NKZ37736.1"/>
    </source>
</evidence>
<evidence type="ECO:0000256" key="5">
    <source>
        <dbReference type="ARBA" id="ARBA00022643"/>
    </source>
</evidence>
<keyword evidence="6" id="KW-0547">Nucleotide-binding</keyword>
<dbReference type="RefSeq" id="WP_168608274.1">
    <property type="nucleotide sequence ID" value="NZ_JAAZQD010000001.1"/>
</dbReference>
<comment type="similarity">
    <text evidence="2">Belongs to the nitronate monooxygenase family. NMO class I subfamily.</text>
</comment>
<gene>
    <name evidence="12" type="ORF">HF690_02050</name>
</gene>
<evidence type="ECO:0000256" key="3">
    <source>
        <dbReference type="ARBA" id="ARBA00022575"/>
    </source>
</evidence>
<organism evidence="12 13">
    <name type="scientific">Oleiagrimonas citrea</name>
    <dbReference type="NCBI Taxonomy" id="1665687"/>
    <lineage>
        <taxon>Bacteria</taxon>
        <taxon>Pseudomonadati</taxon>
        <taxon>Pseudomonadota</taxon>
        <taxon>Gammaproteobacteria</taxon>
        <taxon>Lysobacterales</taxon>
        <taxon>Rhodanobacteraceae</taxon>
        <taxon>Oleiagrimonas</taxon>
    </lineage>
</organism>
<evidence type="ECO:0000256" key="10">
    <source>
        <dbReference type="ARBA" id="ARBA00049401"/>
    </source>
</evidence>
<protein>
    <recommendedName>
        <fullName evidence="11">Nitronate monooxygenase</fullName>
    </recommendedName>
    <alternativeName>
        <fullName evidence="9">Propionate 3-nitronate monooxygenase</fullName>
    </alternativeName>
</protein>
<keyword evidence="13" id="KW-1185">Reference proteome</keyword>
<evidence type="ECO:0000256" key="7">
    <source>
        <dbReference type="ARBA" id="ARBA00023002"/>
    </source>
</evidence>
<dbReference type="PANTHER" id="PTHR42747:SF3">
    <property type="entry name" value="NITRONATE MONOOXYGENASE-RELATED"/>
    <property type="match status" value="1"/>
</dbReference>
<keyword evidence="4" id="KW-0285">Flavoprotein</keyword>
<dbReference type="Proteomes" id="UP000541636">
    <property type="component" value="Unassembled WGS sequence"/>
</dbReference>
<name>A0A846ZHI2_9GAMM</name>
<evidence type="ECO:0000256" key="9">
    <source>
        <dbReference type="ARBA" id="ARBA00031155"/>
    </source>
</evidence>
<evidence type="ECO:0000256" key="11">
    <source>
        <dbReference type="ARBA" id="ARBA00067136"/>
    </source>
</evidence>
<dbReference type="EMBL" id="JAAZQD010000001">
    <property type="protein sequence ID" value="NKZ37736.1"/>
    <property type="molecule type" value="Genomic_DNA"/>
</dbReference>
<keyword evidence="3" id="KW-0216">Detoxification</keyword>
<reference evidence="12 13" key="1">
    <citation type="journal article" date="2017" name="Int. J. Syst. Evol. Microbiol.">
        <title>Oleiagrimonas citrea sp. nov., a marine bacterium isolated from tidal flat sediment and emended description of the genus Oleiagrimonas Fang et al. 2015 and Oleiagrimonas soli.</title>
        <authorList>
            <person name="Yang S.H."/>
            <person name="Seo H.S."/>
            <person name="Seong C.N."/>
            <person name="Kwon K.K."/>
        </authorList>
    </citation>
    <scope>NUCLEOTIDE SEQUENCE [LARGE SCALE GENOMIC DNA]</scope>
    <source>
        <strain evidence="12 13">MEBiC09124</strain>
    </source>
</reference>
<dbReference type="InterPro" id="IPR013785">
    <property type="entry name" value="Aldolase_TIM"/>
</dbReference>
<evidence type="ECO:0000313" key="13">
    <source>
        <dbReference type="Proteomes" id="UP000541636"/>
    </source>
</evidence>
<dbReference type="SUPFAM" id="SSF51412">
    <property type="entry name" value="Inosine monophosphate dehydrogenase (IMPDH)"/>
    <property type="match status" value="1"/>
</dbReference>